<gene>
    <name evidence="1" type="ORF">GCM10007392_21640</name>
</gene>
<proteinExistence type="predicted"/>
<dbReference type="EMBL" id="BMXR01000005">
    <property type="protein sequence ID" value="GGX53993.1"/>
    <property type="molecule type" value="Genomic_DNA"/>
</dbReference>
<name>A0A918NAQ1_9GAMM</name>
<evidence type="ECO:0000313" key="2">
    <source>
        <dbReference type="Proteomes" id="UP000626148"/>
    </source>
</evidence>
<keyword evidence="2" id="KW-1185">Reference proteome</keyword>
<dbReference type="Proteomes" id="UP000626148">
    <property type="component" value="Unassembled WGS sequence"/>
</dbReference>
<dbReference type="RefSeq" id="WP_189608562.1">
    <property type="nucleotide sequence ID" value="NZ_BMXR01000005.1"/>
</dbReference>
<sequence>MFPSKVEERLSESEKIINREVAASLRYLCQAANITRSSFEQAFTGISYATWRNYLNEDYPNNRSVAVLAAFSWYIGLSMNSFYLGSRLKPFLGLTDDSLRLLTLMSGLGTQHFDIACQTAFALLDSDQQAALEADFLDARKAHQKIAGRCDFVAPLDVADFSRDYCQSCAWGFQRIQAKRGFSDEEMAETLGVSVHRYQRISDPEDTLPISAAVAARMKVGFELEDTSFMLEGMKTYPQFRVLRQYQEKRDAMLRPLLGGLSEASTLKLSRALKVLFG</sequence>
<protein>
    <submittedName>
        <fullName evidence="1">Uncharacterized protein</fullName>
    </submittedName>
</protein>
<evidence type="ECO:0000313" key="1">
    <source>
        <dbReference type="EMBL" id="GGX53993.1"/>
    </source>
</evidence>
<reference evidence="1" key="1">
    <citation type="journal article" date="2014" name="Int. J. Syst. Evol. Microbiol.">
        <title>Complete genome sequence of Corynebacterium casei LMG S-19264T (=DSM 44701T), isolated from a smear-ripened cheese.</title>
        <authorList>
            <consortium name="US DOE Joint Genome Institute (JGI-PGF)"/>
            <person name="Walter F."/>
            <person name="Albersmeier A."/>
            <person name="Kalinowski J."/>
            <person name="Ruckert C."/>
        </authorList>
    </citation>
    <scope>NUCLEOTIDE SEQUENCE</scope>
    <source>
        <strain evidence="1">KCTC 22169</strain>
    </source>
</reference>
<dbReference type="AlphaFoldDB" id="A0A918NAQ1"/>
<accession>A0A918NAQ1</accession>
<reference evidence="1" key="2">
    <citation type="submission" date="2020-09" db="EMBL/GenBank/DDBJ databases">
        <authorList>
            <person name="Sun Q."/>
            <person name="Kim S."/>
        </authorList>
    </citation>
    <scope>NUCLEOTIDE SEQUENCE</scope>
    <source>
        <strain evidence="1">KCTC 22169</strain>
    </source>
</reference>
<comment type="caution">
    <text evidence="1">The sequence shown here is derived from an EMBL/GenBank/DDBJ whole genome shotgun (WGS) entry which is preliminary data.</text>
</comment>
<organism evidence="1 2">
    <name type="scientific">Saccharospirillum salsuginis</name>
    <dbReference type="NCBI Taxonomy" id="418750"/>
    <lineage>
        <taxon>Bacteria</taxon>
        <taxon>Pseudomonadati</taxon>
        <taxon>Pseudomonadota</taxon>
        <taxon>Gammaproteobacteria</taxon>
        <taxon>Oceanospirillales</taxon>
        <taxon>Saccharospirillaceae</taxon>
        <taxon>Saccharospirillum</taxon>
    </lineage>
</organism>